<dbReference type="EMBL" id="BMAT01006157">
    <property type="protein sequence ID" value="GFS07188.1"/>
    <property type="molecule type" value="Genomic_DNA"/>
</dbReference>
<gene>
    <name evidence="2" type="ORF">ElyMa_002982300</name>
</gene>
<evidence type="ECO:0000313" key="3">
    <source>
        <dbReference type="Proteomes" id="UP000762676"/>
    </source>
</evidence>
<accession>A0AAV4I9Q9</accession>
<dbReference type="AlphaFoldDB" id="A0AAV4I9Q9"/>
<reference evidence="2 3" key="1">
    <citation type="journal article" date="2021" name="Elife">
        <title>Chloroplast acquisition without the gene transfer in kleptoplastic sea slugs, Plakobranchus ocellatus.</title>
        <authorList>
            <person name="Maeda T."/>
            <person name="Takahashi S."/>
            <person name="Yoshida T."/>
            <person name="Shimamura S."/>
            <person name="Takaki Y."/>
            <person name="Nagai Y."/>
            <person name="Toyoda A."/>
            <person name="Suzuki Y."/>
            <person name="Arimoto A."/>
            <person name="Ishii H."/>
            <person name="Satoh N."/>
            <person name="Nishiyama T."/>
            <person name="Hasebe M."/>
            <person name="Maruyama T."/>
            <person name="Minagawa J."/>
            <person name="Obokata J."/>
            <person name="Shigenobu S."/>
        </authorList>
    </citation>
    <scope>NUCLEOTIDE SEQUENCE [LARGE SCALE GENOMIC DNA]</scope>
</reference>
<dbReference type="Proteomes" id="UP000762676">
    <property type="component" value="Unassembled WGS sequence"/>
</dbReference>
<sequence>MEMDWQGSETSRQPLDPKSHQMATTELEKITQKTDAKMARQYCTIERNHLGTRCQIARTMAGQCGGLHLAVDEQSLVGS</sequence>
<comment type="caution">
    <text evidence="2">The sequence shown here is derived from an EMBL/GenBank/DDBJ whole genome shotgun (WGS) entry which is preliminary data.</text>
</comment>
<proteinExistence type="predicted"/>
<feature type="region of interest" description="Disordered" evidence="1">
    <location>
        <begin position="1"/>
        <end position="23"/>
    </location>
</feature>
<name>A0AAV4I9Q9_9GAST</name>
<protein>
    <submittedName>
        <fullName evidence="2">Uncharacterized protein</fullName>
    </submittedName>
</protein>
<evidence type="ECO:0000313" key="2">
    <source>
        <dbReference type="EMBL" id="GFS07188.1"/>
    </source>
</evidence>
<evidence type="ECO:0000256" key="1">
    <source>
        <dbReference type="SAM" id="MobiDB-lite"/>
    </source>
</evidence>
<organism evidence="2 3">
    <name type="scientific">Elysia marginata</name>
    <dbReference type="NCBI Taxonomy" id="1093978"/>
    <lineage>
        <taxon>Eukaryota</taxon>
        <taxon>Metazoa</taxon>
        <taxon>Spiralia</taxon>
        <taxon>Lophotrochozoa</taxon>
        <taxon>Mollusca</taxon>
        <taxon>Gastropoda</taxon>
        <taxon>Heterobranchia</taxon>
        <taxon>Euthyneura</taxon>
        <taxon>Panpulmonata</taxon>
        <taxon>Sacoglossa</taxon>
        <taxon>Placobranchoidea</taxon>
        <taxon>Plakobranchidae</taxon>
        <taxon>Elysia</taxon>
    </lineage>
</organism>
<keyword evidence="3" id="KW-1185">Reference proteome</keyword>